<reference evidence="1" key="1">
    <citation type="journal article" date="2017" name="Gigascience">
        <title>The genome draft of coconut (Cocos nucifera).</title>
        <authorList>
            <person name="Xiao Y."/>
            <person name="Xu P."/>
            <person name="Fan H."/>
            <person name="Baudouin L."/>
            <person name="Xia W."/>
            <person name="Bocs S."/>
            <person name="Xu J."/>
            <person name="Li Q."/>
            <person name="Guo A."/>
            <person name="Zhou L."/>
            <person name="Li J."/>
            <person name="Wu Y."/>
            <person name="Ma Z."/>
            <person name="Armero A."/>
            <person name="Issali A.E."/>
            <person name="Liu N."/>
            <person name="Peng M."/>
            <person name="Yang Y."/>
        </authorList>
    </citation>
    <scope>NUCLEOTIDE SEQUENCE</scope>
    <source>
        <tissue evidence="1">Spear leaf of Hainan Tall coconut</tissue>
    </source>
</reference>
<sequence>MISILVQERVLGAALGSVFVGALVLEQRRGIYRSLPDDTSVRYELQECIFGKNSSDFVHMWNKAVDETLGPVVAYLSSRRW</sequence>
<keyword evidence="1" id="KW-0687">Ribonucleoprotein</keyword>
<name>A0A8K0IEA0_COCNU</name>
<accession>A0A8K0IEA0</accession>
<dbReference type="PANTHER" id="PTHR37720:SF2">
    <property type="entry name" value="OS10G0481400 PROTEIN"/>
    <property type="match status" value="1"/>
</dbReference>
<organism evidence="1 2">
    <name type="scientific">Cocos nucifera</name>
    <name type="common">Coconut palm</name>
    <dbReference type="NCBI Taxonomy" id="13894"/>
    <lineage>
        <taxon>Eukaryota</taxon>
        <taxon>Viridiplantae</taxon>
        <taxon>Streptophyta</taxon>
        <taxon>Embryophyta</taxon>
        <taxon>Tracheophyta</taxon>
        <taxon>Spermatophyta</taxon>
        <taxon>Magnoliopsida</taxon>
        <taxon>Liliopsida</taxon>
        <taxon>Arecaceae</taxon>
        <taxon>Arecoideae</taxon>
        <taxon>Cocoseae</taxon>
        <taxon>Attaleinae</taxon>
        <taxon>Cocos</taxon>
    </lineage>
</organism>
<keyword evidence="2" id="KW-1185">Reference proteome</keyword>
<comment type="caution">
    <text evidence="1">The sequence shown here is derived from an EMBL/GenBank/DDBJ whole genome shotgun (WGS) entry which is preliminary data.</text>
</comment>
<evidence type="ECO:0000313" key="1">
    <source>
        <dbReference type="EMBL" id="KAG1353894.1"/>
    </source>
</evidence>
<dbReference type="Proteomes" id="UP000797356">
    <property type="component" value="Chromosome 7"/>
</dbReference>
<dbReference type="EMBL" id="CM017878">
    <property type="protein sequence ID" value="KAG1353894.1"/>
    <property type="molecule type" value="Genomic_DNA"/>
</dbReference>
<dbReference type="OrthoDB" id="1895233at2759"/>
<gene>
    <name evidence="1" type="ORF">COCNU_07G000060</name>
</gene>
<keyword evidence="1" id="KW-0689">Ribosomal protein</keyword>
<dbReference type="GO" id="GO:0005840">
    <property type="term" value="C:ribosome"/>
    <property type="evidence" value="ECO:0007669"/>
    <property type="project" value="UniProtKB-KW"/>
</dbReference>
<evidence type="ECO:0000313" key="2">
    <source>
        <dbReference type="Proteomes" id="UP000797356"/>
    </source>
</evidence>
<protein>
    <submittedName>
        <fullName evidence="1">Putative 60S ribosomal protein L44</fullName>
    </submittedName>
</protein>
<reference evidence="1" key="2">
    <citation type="submission" date="2019-07" db="EMBL/GenBank/DDBJ databases">
        <authorList>
            <person name="Yang Y."/>
            <person name="Bocs S."/>
            <person name="Baudouin L."/>
        </authorList>
    </citation>
    <scope>NUCLEOTIDE SEQUENCE</scope>
    <source>
        <tissue evidence="1">Spear leaf of Hainan Tall coconut</tissue>
    </source>
</reference>
<proteinExistence type="predicted"/>
<dbReference type="AlphaFoldDB" id="A0A8K0IEA0"/>
<dbReference type="PANTHER" id="PTHR37720">
    <property type="entry name" value="OS10G0481400 PROTEIN"/>
    <property type="match status" value="1"/>
</dbReference>